<keyword evidence="3" id="KW-1185">Reference proteome</keyword>
<sequence>SLVDTKLLGKPDKFSGELGENAKYKDGVTWENWSFGLAANCMAVDPHMAELMRGAAEVAAEAYAHEDLDKEAQRVNTNLYYIPVLTCKDMAQGVVGAFLQEKENDLIKGIVPWETQVQRCEEQTGEKIMESIKKSVLSTRLVPNKLMEHLMLSATRFTTYALVRAEVLHYLRSKQEVMALSGSVPMDLDALAFARHGGDGKGKHGTDQTKGKGPDNTNTSQPRKHCGKKGHKLMECGKATQDKGGKDKNDKPK</sequence>
<dbReference type="EMBL" id="CAUYUJ010017341">
    <property type="protein sequence ID" value="CAK0873953.1"/>
    <property type="molecule type" value="Genomic_DNA"/>
</dbReference>
<dbReference type="Proteomes" id="UP001189429">
    <property type="component" value="Unassembled WGS sequence"/>
</dbReference>
<gene>
    <name evidence="2" type="ORF">PCOR1329_LOCUS59005</name>
</gene>
<feature type="region of interest" description="Disordered" evidence="1">
    <location>
        <begin position="195"/>
        <end position="253"/>
    </location>
</feature>
<evidence type="ECO:0000313" key="3">
    <source>
        <dbReference type="Proteomes" id="UP001189429"/>
    </source>
</evidence>
<proteinExistence type="predicted"/>
<evidence type="ECO:0000256" key="1">
    <source>
        <dbReference type="SAM" id="MobiDB-lite"/>
    </source>
</evidence>
<protein>
    <submittedName>
        <fullName evidence="2">Uncharacterized protein</fullName>
    </submittedName>
</protein>
<organism evidence="2 3">
    <name type="scientific">Prorocentrum cordatum</name>
    <dbReference type="NCBI Taxonomy" id="2364126"/>
    <lineage>
        <taxon>Eukaryota</taxon>
        <taxon>Sar</taxon>
        <taxon>Alveolata</taxon>
        <taxon>Dinophyceae</taxon>
        <taxon>Prorocentrales</taxon>
        <taxon>Prorocentraceae</taxon>
        <taxon>Prorocentrum</taxon>
    </lineage>
</organism>
<reference evidence="2" key="1">
    <citation type="submission" date="2023-10" db="EMBL/GenBank/DDBJ databases">
        <authorList>
            <person name="Chen Y."/>
            <person name="Shah S."/>
            <person name="Dougan E. K."/>
            <person name="Thang M."/>
            <person name="Chan C."/>
        </authorList>
    </citation>
    <scope>NUCLEOTIDE SEQUENCE [LARGE SCALE GENOMIC DNA]</scope>
</reference>
<feature type="non-terminal residue" evidence="2">
    <location>
        <position position="1"/>
    </location>
</feature>
<feature type="compositionally biased region" description="Basic and acidic residues" evidence="1">
    <location>
        <begin position="232"/>
        <end position="253"/>
    </location>
</feature>
<evidence type="ECO:0000313" key="2">
    <source>
        <dbReference type="EMBL" id="CAK0873953.1"/>
    </source>
</evidence>
<feature type="compositionally biased region" description="Basic and acidic residues" evidence="1">
    <location>
        <begin position="196"/>
        <end position="213"/>
    </location>
</feature>
<accession>A0ABN9VPX3</accession>
<feature type="compositionally biased region" description="Basic residues" evidence="1">
    <location>
        <begin position="222"/>
        <end position="231"/>
    </location>
</feature>
<name>A0ABN9VPX3_9DINO</name>
<comment type="caution">
    <text evidence="2">The sequence shown here is derived from an EMBL/GenBank/DDBJ whole genome shotgun (WGS) entry which is preliminary data.</text>
</comment>
<feature type="non-terminal residue" evidence="2">
    <location>
        <position position="253"/>
    </location>
</feature>